<name>A0AAV5MSH7_9ROSI</name>
<keyword evidence="3" id="KW-1185">Reference proteome</keyword>
<dbReference type="Gene3D" id="3.30.420.10">
    <property type="entry name" value="Ribonuclease H-like superfamily/Ribonuclease H"/>
    <property type="match status" value="1"/>
</dbReference>
<dbReference type="SUPFAM" id="SSF53098">
    <property type="entry name" value="Ribonuclease H-like"/>
    <property type="match status" value="1"/>
</dbReference>
<dbReference type="Pfam" id="PF13456">
    <property type="entry name" value="RVT_3"/>
    <property type="match status" value="1"/>
</dbReference>
<sequence>MEVLPALAHPTNTVIFFPAPPPIYFRYVPVLPPIITSCRQKPIPKPTKRTITVRWHPPPVGWVKVNVDGSSKGNPGESAASAICRSSEGKWIFGCTTRIGFTNSFMAEVWGIVQGLTMAWNSGFRKVILESDCLAAVNRVLGEDYQDPKHLCSHLILACRQLLKRDWICQVRHVYREANFCADFLASNFRHLPMGRNYFIAPPPELEKLMEEDLVGPGTTRIIKC</sequence>
<gene>
    <name evidence="2" type="ORF">SLEP1_g58408</name>
</gene>
<dbReference type="InterPro" id="IPR053151">
    <property type="entry name" value="RNase_H-like"/>
</dbReference>
<dbReference type="InterPro" id="IPR044730">
    <property type="entry name" value="RNase_H-like_dom_plant"/>
</dbReference>
<evidence type="ECO:0000313" key="2">
    <source>
        <dbReference type="EMBL" id="GKV51783.1"/>
    </source>
</evidence>
<organism evidence="2 3">
    <name type="scientific">Rubroshorea leprosula</name>
    <dbReference type="NCBI Taxonomy" id="152421"/>
    <lineage>
        <taxon>Eukaryota</taxon>
        <taxon>Viridiplantae</taxon>
        <taxon>Streptophyta</taxon>
        <taxon>Embryophyta</taxon>
        <taxon>Tracheophyta</taxon>
        <taxon>Spermatophyta</taxon>
        <taxon>Magnoliopsida</taxon>
        <taxon>eudicotyledons</taxon>
        <taxon>Gunneridae</taxon>
        <taxon>Pentapetalae</taxon>
        <taxon>rosids</taxon>
        <taxon>malvids</taxon>
        <taxon>Malvales</taxon>
        <taxon>Dipterocarpaceae</taxon>
        <taxon>Rubroshorea</taxon>
    </lineage>
</organism>
<dbReference type="EMBL" id="BPVZ01000540">
    <property type="protein sequence ID" value="GKV51783.1"/>
    <property type="molecule type" value="Genomic_DNA"/>
</dbReference>
<evidence type="ECO:0000313" key="3">
    <source>
        <dbReference type="Proteomes" id="UP001054252"/>
    </source>
</evidence>
<protein>
    <recommendedName>
        <fullName evidence="1">RNase H type-1 domain-containing protein</fullName>
    </recommendedName>
</protein>
<dbReference type="PANTHER" id="PTHR47723">
    <property type="entry name" value="OS05G0353850 PROTEIN"/>
    <property type="match status" value="1"/>
</dbReference>
<dbReference type="GO" id="GO:0003676">
    <property type="term" value="F:nucleic acid binding"/>
    <property type="evidence" value="ECO:0007669"/>
    <property type="project" value="InterPro"/>
</dbReference>
<dbReference type="PANTHER" id="PTHR47723:SF19">
    <property type="entry name" value="POLYNUCLEOTIDYL TRANSFERASE, RIBONUCLEASE H-LIKE SUPERFAMILY PROTEIN"/>
    <property type="match status" value="1"/>
</dbReference>
<dbReference type="AlphaFoldDB" id="A0AAV5MSH7"/>
<dbReference type="CDD" id="cd06222">
    <property type="entry name" value="RNase_H_like"/>
    <property type="match status" value="1"/>
</dbReference>
<feature type="domain" description="RNase H type-1" evidence="1">
    <location>
        <begin position="66"/>
        <end position="187"/>
    </location>
</feature>
<comment type="caution">
    <text evidence="2">The sequence shown here is derived from an EMBL/GenBank/DDBJ whole genome shotgun (WGS) entry which is preliminary data.</text>
</comment>
<reference evidence="2 3" key="1">
    <citation type="journal article" date="2021" name="Commun. Biol.">
        <title>The genome of Shorea leprosula (Dipterocarpaceae) highlights the ecological relevance of drought in aseasonal tropical rainforests.</title>
        <authorList>
            <person name="Ng K.K.S."/>
            <person name="Kobayashi M.J."/>
            <person name="Fawcett J.A."/>
            <person name="Hatakeyama M."/>
            <person name="Paape T."/>
            <person name="Ng C.H."/>
            <person name="Ang C.C."/>
            <person name="Tnah L.H."/>
            <person name="Lee C.T."/>
            <person name="Nishiyama T."/>
            <person name="Sese J."/>
            <person name="O'Brien M.J."/>
            <person name="Copetti D."/>
            <person name="Mohd Noor M.I."/>
            <person name="Ong R.C."/>
            <person name="Putra M."/>
            <person name="Sireger I.Z."/>
            <person name="Indrioko S."/>
            <person name="Kosugi Y."/>
            <person name="Izuno A."/>
            <person name="Isagi Y."/>
            <person name="Lee S.L."/>
            <person name="Shimizu K.K."/>
        </authorList>
    </citation>
    <scope>NUCLEOTIDE SEQUENCE [LARGE SCALE GENOMIC DNA]</scope>
    <source>
        <strain evidence="2">214</strain>
    </source>
</reference>
<dbReference type="InterPro" id="IPR002156">
    <property type="entry name" value="RNaseH_domain"/>
</dbReference>
<dbReference type="InterPro" id="IPR012337">
    <property type="entry name" value="RNaseH-like_sf"/>
</dbReference>
<evidence type="ECO:0000259" key="1">
    <source>
        <dbReference type="Pfam" id="PF13456"/>
    </source>
</evidence>
<accession>A0AAV5MSH7</accession>
<dbReference type="InterPro" id="IPR036397">
    <property type="entry name" value="RNaseH_sf"/>
</dbReference>
<dbReference type="GO" id="GO:0004523">
    <property type="term" value="F:RNA-DNA hybrid ribonuclease activity"/>
    <property type="evidence" value="ECO:0007669"/>
    <property type="project" value="InterPro"/>
</dbReference>
<proteinExistence type="predicted"/>
<dbReference type="Proteomes" id="UP001054252">
    <property type="component" value="Unassembled WGS sequence"/>
</dbReference>